<sequence>MIHTLGNPFVPRFPNGIFEIRLHVHGVASEVQLVAHENYVLVTGRLVPRARVDAFGRVSTLLWTDYPCGYFGRDIPLNLNSATDIVILERRQEAEDLVIRYTLRARAVAYTCAPFARVDQLSGRPYLQPFQNDPFFSAQYGPCGKGAACTCGPQQYGGLGQVPYVLGTSGVTRAYTPPVIPVVQPNVSFQAGVSANVGAEAGCATVAEGVTLKEGIATQI</sequence>
<evidence type="ECO:0000313" key="1">
    <source>
        <dbReference type="EMBL" id="GJJ07991.1"/>
    </source>
</evidence>
<name>A0AAV5A4N9_9AGAM</name>
<evidence type="ECO:0000313" key="2">
    <source>
        <dbReference type="Proteomes" id="UP001050691"/>
    </source>
</evidence>
<organism evidence="1 2">
    <name type="scientific">Clathrus columnatus</name>
    <dbReference type="NCBI Taxonomy" id="1419009"/>
    <lineage>
        <taxon>Eukaryota</taxon>
        <taxon>Fungi</taxon>
        <taxon>Dikarya</taxon>
        <taxon>Basidiomycota</taxon>
        <taxon>Agaricomycotina</taxon>
        <taxon>Agaricomycetes</taxon>
        <taxon>Phallomycetidae</taxon>
        <taxon>Phallales</taxon>
        <taxon>Clathraceae</taxon>
        <taxon>Clathrus</taxon>
    </lineage>
</organism>
<dbReference type="Proteomes" id="UP001050691">
    <property type="component" value="Unassembled WGS sequence"/>
</dbReference>
<protein>
    <recommendedName>
        <fullName evidence="3">Galectin</fullName>
    </recommendedName>
</protein>
<dbReference type="AlphaFoldDB" id="A0AAV5A4N9"/>
<comment type="caution">
    <text evidence="1">The sequence shown here is derived from an EMBL/GenBank/DDBJ whole genome shotgun (WGS) entry which is preliminary data.</text>
</comment>
<gene>
    <name evidence="1" type="ORF">Clacol_002198</name>
</gene>
<accession>A0AAV5A4N9</accession>
<evidence type="ECO:0008006" key="3">
    <source>
        <dbReference type="Google" id="ProtNLM"/>
    </source>
</evidence>
<dbReference type="EMBL" id="BPWL01000002">
    <property type="protein sequence ID" value="GJJ07991.1"/>
    <property type="molecule type" value="Genomic_DNA"/>
</dbReference>
<keyword evidence="2" id="KW-1185">Reference proteome</keyword>
<proteinExistence type="predicted"/>
<reference evidence="1" key="1">
    <citation type="submission" date="2021-10" db="EMBL/GenBank/DDBJ databases">
        <title>De novo Genome Assembly of Clathrus columnatus (Basidiomycota, Fungi) Using Illumina and Nanopore Sequence Data.</title>
        <authorList>
            <person name="Ogiso-Tanaka E."/>
            <person name="Itagaki H."/>
            <person name="Hosoya T."/>
            <person name="Hosaka K."/>
        </authorList>
    </citation>
    <scope>NUCLEOTIDE SEQUENCE</scope>
    <source>
        <strain evidence="1">MO-923</strain>
    </source>
</reference>